<sequence>MQDSESEYDSSDELYTESDFEGEGGIRYPQFNHDKDIRDPTFKLAWFFLIKKSLNQHARHMESSIDLEMYNSIQWAFMSDRQKGRFKGKELKDLVWNAARATYTAKLNYWLDKIKQKNSKAREWLRERPCEN</sequence>
<feature type="compositionally biased region" description="Acidic residues" evidence="1">
    <location>
        <begin position="1"/>
        <end position="22"/>
    </location>
</feature>
<name>A0A6A6LKV2_HEVBR</name>
<reference evidence="2 3" key="1">
    <citation type="journal article" date="2020" name="Mol. Plant">
        <title>The Chromosome-Based Rubber Tree Genome Provides New Insights into Spurge Genome Evolution and Rubber Biosynthesis.</title>
        <authorList>
            <person name="Liu J."/>
            <person name="Shi C."/>
            <person name="Shi C.C."/>
            <person name="Li W."/>
            <person name="Zhang Q.J."/>
            <person name="Zhang Y."/>
            <person name="Li K."/>
            <person name="Lu H.F."/>
            <person name="Shi C."/>
            <person name="Zhu S.T."/>
            <person name="Xiao Z.Y."/>
            <person name="Nan H."/>
            <person name="Yue Y."/>
            <person name="Zhu X.G."/>
            <person name="Wu Y."/>
            <person name="Hong X.N."/>
            <person name="Fan G.Y."/>
            <person name="Tong Y."/>
            <person name="Zhang D."/>
            <person name="Mao C.L."/>
            <person name="Liu Y.L."/>
            <person name="Hao S.J."/>
            <person name="Liu W.Q."/>
            <person name="Lv M.Q."/>
            <person name="Zhang H.B."/>
            <person name="Liu Y."/>
            <person name="Hu-Tang G.R."/>
            <person name="Wang J.P."/>
            <person name="Wang J.H."/>
            <person name="Sun Y.H."/>
            <person name="Ni S.B."/>
            <person name="Chen W.B."/>
            <person name="Zhang X.C."/>
            <person name="Jiao Y.N."/>
            <person name="Eichler E.E."/>
            <person name="Li G.H."/>
            <person name="Liu X."/>
            <person name="Gao L.Z."/>
        </authorList>
    </citation>
    <scope>NUCLEOTIDE SEQUENCE [LARGE SCALE GENOMIC DNA]</scope>
    <source>
        <strain evidence="3">cv. GT1</strain>
        <tissue evidence="2">Leaf</tissue>
    </source>
</reference>
<evidence type="ECO:0000313" key="2">
    <source>
        <dbReference type="EMBL" id="KAF2300249.1"/>
    </source>
</evidence>
<evidence type="ECO:0000256" key="1">
    <source>
        <dbReference type="SAM" id="MobiDB-lite"/>
    </source>
</evidence>
<dbReference type="Proteomes" id="UP000467840">
    <property type="component" value="Chromosome 4"/>
</dbReference>
<dbReference type="EMBL" id="JAAGAX010000010">
    <property type="protein sequence ID" value="KAF2300249.1"/>
    <property type="molecule type" value="Genomic_DNA"/>
</dbReference>
<gene>
    <name evidence="2" type="ORF">GH714_011010</name>
</gene>
<comment type="caution">
    <text evidence="2">The sequence shown here is derived from an EMBL/GenBank/DDBJ whole genome shotgun (WGS) entry which is preliminary data.</text>
</comment>
<keyword evidence="3" id="KW-1185">Reference proteome</keyword>
<proteinExistence type="predicted"/>
<protein>
    <submittedName>
        <fullName evidence="2">Uncharacterized protein</fullName>
    </submittedName>
</protein>
<organism evidence="2 3">
    <name type="scientific">Hevea brasiliensis</name>
    <name type="common">Para rubber tree</name>
    <name type="synonym">Siphonia brasiliensis</name>
    <dbReference type="NCBI Taxonomy" id="3981"/>
    <lineage>
        <taxon>Eukaryota</taxon>
        <taxon>Viridiplantae</taxon>
        <taxon>Streptophyta</taxon>
        <taxon>Embryophyta</taxon>
        <taxon>Tracheophyta</taxon>
        <taxon>Spermatophyta</taxon>
        <taxon>Magnoliopsida</taxon>
        <taxon>eudicotyledons</taxon>
        <taxon>Gunneridae</taxon>
        <taxon>Pentapetalae</taxon>
        <taxon>rosids</taxon>
        <taxon>fabids</taxon>
        <taxon>Malpighiales</taxon>
        <taxon>Euphorbiaceae</taxon>
        <taxon>Crotonoideae</taxon>
        <taxon>Micrandreae</taxon>
        <taxon>Hevea</taxon>
    </lineage>
</organism>
<accession>A0A6A6LKV2</accession>
<evidence type="ECO:0000313" key="3">
    <source>
        <dbReference type="Proteomes" id="UP000467840"/>
    </source>
</evidence>
<dbReference type="AlphaFoldDB" id="A0A6A6LKV2"/>
<feature type="region of interest" description="Disordered" evidence="1">
    <location>
        <begin position="1"/>
        <end position="32"/>
    </location>
</feature>